<sequence length="271" mass="28083">MKGITVAFLLSFVFFLFPSSAFAAGQSCCAAGWSYDLGLGTPTCFRNGTMHTPGTDDRSKIQCDTVTEGCDNTTLNCQPKTKSAECPSGFVPFTPVQQVACPELRGKCCQLTGFGGTTCNSDLLGALNPTEGGYCANVKKFSNISDGFCASDGKISYRLGPDGLCAAAKKTPIFLCLADSSCDTAIGTILTQPGAFVEAIMKLVVGVSGGIALLMLIIAGYNILTSAGDPQKLAAGKEIIVSVITGIILIVFSMVILKAIGVDLLGLPSIE</sequence>
<evidence type="ECO:0000256" key="1">
    <source>
        <dbReference type="SAM" id="Phobius"/>
    </source>
</evidence>
<dbReference type="STRING" id="1798377.A2872_00940"/>
<keyword evidence="1" id="KW-0472">Membrane</keyword>
<feature type="transmembrane region" description="Helical" evidence="1">
    <location>
        <begin position="239"/>
        <end position="261"/>
    </location>
</feature>
<proteinExistence type="predicted"/>
<feature type="transmembrane region" description="Helical" evidence="1">
    <location>
        <begin position="203"/>
        <end position="227"/>
    </location>
</feature>
<evidence type="ECO:0000313" key="3">
    <source>
        <dbReference type="EMBL" id="OGG06782.1"/>
    </source>
</evidence>
<gene>
    <name evidence="3" type="ORF">A2872_00940</name>
</gene>
<evidence type="ECO:0000313" key="4">
    <source>
        <dbReference type="Proteomes" id="UP000178681"/>
    </source>
</evidence>
<dbReference type="PROSITE" id="PS51257">
    <property type="entry name" value="PROKAR_LIPOPROTEIN"/>
    <property type="match status" value="1"/>
</dbReference>
<keyword evidence="2" id="KW-0732">Signal</keyword>
<dbReference type="Proteomes" id="UP000178681">
    <property type="component" value="Unassembled WGS sequence"/>
</dbReference>
<comment type="caution">
    <text evidence="3">The sequence shown here is derived from an EMBL/GenBank/DDBJ whole genome shotgun (WGS) entry which is preliminary data.</text>
</comment>
<feature type="chain" id="PRO_5009522795" evidence="2">
    <location>
        <begin position="24"/>
        <end position="271"/>
    </location>
</feature>
<evidence type="ECO:0000256" key="2">
    <source>
        <dbReference type="SAM" id="SignalP"/>
    </source>
</evidence>
<accession>A0A1F5Z3U3</accession>
<organism evidence="3 4">
    <name type="scientific">Candidatus Gottesmanbacteria bacterium RIFCSPHIGHO2_01_FULL_42_12</name>
    <dbReference type="NCBI Taxonomy" id="1798377"/>
    <lineage>
        <taxon>Bacteria</taxon>
        <taxon>Candidatus Gottesmaniibacteriota</taxon>
    </lineage>
</organism>
<reference evidence="3 4" key="1">
    <citation type="journal article" date="2016" name="Nat. Commun.">
        <title>Thousands of microbial genomes shed light on interconnected biogeochemical processes in an aquifer system.</title>
        <authorList>
            <person name="Anantharaman K."/>
            <person name="Brown C.T."/>
            <person name="Hug L.A."/>
            <person name="Sharon I."/>
            <person name="Castelle C.J."/>
            <person name="Probst A.J."/>
            <person name="Thomas B.C."/>
            <person name="Singh A."/>
            <person name="Wilkins M.J."/>
            <person name="Karaoz U."/>
            <person name="Brodie E.L."/>
            <person name="Williams K.H."/>
            <person name="Hubbard S.S."/>
            <person name="Banfield J.F."/>
        </authorList>
    </citation>
    <scope>NUCLEOTIDE SEQUENCE [LARGE SCALE GENOMIC DNA]</scope>
</reference>
<protein>
    <submittedName>
        <fullName evidence="3">Uncharacterized protein</fullName>
    </submittedName>
</protein>
<dbReference type="EMBL" id="MFJG01000021">
    <property type="protein sequence ID" value="OGG06782.1"/>
    <property type="molecule type" value="Genomic_DNA"/>
</dbReference>
<dbReference type="AlphaFoldDB" id="A0A1F5Z3U3"/>
<keyword evidence="1" id="KW-1133">Transmembrane helix</keyword>
<keyword evidence="1" id="KW-0812">Transmembrane</keyword>
<feature type="signal peptide" evidence="2">
    <location>
        <begin position="1"/>
        <end position="23"/>
    </location>
</feature>
<name>A0A1F5Z3U3_9BACT</name>
<dbReference type="Pfam" id="PF18895">
    <property type="entry name" value="T4SS_pilin"/>
    <property type="match status" value="1"/>
</dbReference>
<dbReference type="InterPro" id="IPR043993">
    <property type="entry name" value="T4SS_pilin"/>
</dbReference>